<dbReference type="EMBL" id="QGGQ01000020">
    <property type="protein sequence ID" value="PWK17861.1"/>
    <property type="molecule type" value="Genomic_DNA"/>
</dbReference>
<feature type="signal peptide" evidence="2">
    <location>
        <begin position="1"/>
        <end position="19"/>
    </location>
</feature>
<evidence type="ECO:0000256" key="1">
    <source>
        <dbReference type="SAM" id="MobiDB-lite"/>
    </source>
</evidence>
<proteinExistence type="predicted"/>
<gene>
    <name evidence="3" type="ORF">LX92_04414</name>
</gene>
<comment type="caution">
    <text evidence="3">The sequence shown here is derived from an EMBL/GenBank/DDBJ whole genome shotgun (WGS) entry which is preliminary data.</text>
</comment>
<dbReference type="AlphaFoldDB" id="A0A316DI66"/>
<sequence length="400" mass="41270">MSRKILILIFLMFSGFAFSQTTVSLEDQCNCEVLQGTDVSAPGANTPAGADLGDLYVNTTTGTIYFWDGNSWELTSTDTNTTNASLTEDGVNLILTDSDLNTVSIPLADIAAIIDTNTTNVTFTVNSTNGTLDIIDSDTNVVSVPLADIAALVDTDEQEGTEVPLTNPLDVDGDGNDETTVEEAIADLAASNGLDLDIDPANELTTSGSGVPAGAPVNDNPGVTYLDTATNELYVYDGTNWTMVTDNQNAGEVAVTPAGNITSTDVQAALEELDSDITTSELTTTVVEGSGTDVSTNVVGNNTEYTVSTEISATSGNNLSVTTDGLFAADDQNAGEVAVTPAGNITSTDVQAALEELDSDITSSELTTTVVEGSGTDVSTNVVGNNTEYTVAVNVSELTG</sequence>
<dbReference type="OrthoDB" id="9808953at2"/>
<accession>A0A316DI66</accession>
<feature type="non-terminal residue" evidence="3">
    <location>
        <position position="400"/>
    </location>
</feature>
<dbReference type="Proteomes" id="UP000245667">
    <property type="component" value="Unassembled WGS sequence"/>
</dbReference>
<reference evidence="3 4" key="1">
    <citation type="submission" date="2018-05" db="EMBL/GenBank/DDBJ databases">
        <title>Genomic Encyclopedia of Archaeal and Bacterial Type Strains, Phase II (KMG-II): from individual species to whole genera.</title>
        <authorList>
            <person name="Goeker M."/>
        </authorList>
    </citation>
    <scope>NUCLEOTIDE SEQUENCE [LARGE SCALE GENOMIC DNA]</scope>
    <source>
        <strain evidence="3 4">DSM 23514</strain>
    </source>
</reference>
<protein>
    <submittedName>
        <fullName evidence="3">Uncharacterized protein</fullName>
    </submittedName>
</protein>
<dbReference type="RefSeq" id="WP_146197901.1">
    <property type="nucleotide sequence ID" value="NZ_QGGQ01000020.1"/>
</dbReference>
<name>A0A316DI66_9FLAO</name>
<evidence type="ECO:0000256" key="2">
    <source>
        <dbReference type="SAM" id="SignalP"/>
    </source>
</evidence>
<evidence type="ECO:0000313" key="4">
    <source>
        <dbReference type="Proteomes" id="UP000245667"/>
    </source>
</evidence>
<keyword evidence="2" id="KW-0732">Signal</keyword>
<evidence type="ECO:0000313" key="3">
    <source>
        <dbReference type="EMBL" id="PWK17861.1"/>
    </source>
</evidence>
<organism evidence="3 4">
    <name type="scientific">Maribacter polysiphoniae</name>
    <dbReference type="NCBI Taxonomy" id="429344"/>
    <lineage>
        <taxon>Bacteria</taxon>
        <taxon>Pseudomonadati</taxon>
        <taxon>Bacteroidota</taxon>
        <taxon>Flavobacteriia</taxon>
        <taxon>Flavobacteriales</taxon>
        <taxon>Flavobacteriaceae</taxon>
        <taxon>Maribacter</taxon>
    </lineage>
</organism>
<feature type="chain" id="PRO_5016378252" evidence="2">
    <location>
        <begin position="20"/>
        <end position="400"/>
    </location>
</feature>
<feature type="region of interest" description="Disordered" evidence="1">
    <location>
        <begin position="156"/>
        <end position="175"/>
    </location>
</feature>